<dbReference type="Proteomes" id="UP000887572">
    <property type="component" value="Unplaced"/>
</dbReference>
<protein>
    <submittedName>
        <fullName evidence="2">Uncharacterized protein</fullName>
    </submittedName>
</protein>
<evidence type="ECO:0000313" key="1">
    <source>
        <dbReference type="Proteomes" id="UP000887572"/>
    </source>
</evidence>
<proteinExistence type="predicted"/>
<name>A0A914H5Q1_GLORO</name>
<sequence length="138" mass="15186">MVNIGLCAKGFIYSQIVLLQLTNHHQSANAVDILEVYFDPPDVQYTVGITVTERLANGQMLVTPIAASRKTITQPDGKQMIKLDKAILANKTGVTFKFNHTNAAEWAIGIVGAPDAQLAKKLTFNYVDLLRSQQQLDD</sequence>
<organism evidence="1 2">
    <name type="scientific">Globodera rostochiensis</name>
    <name type="common">Golden nematode worm</name>
    <name type="synonym">Heterodera rostochiensis</name>
    <dbReference type="NCBI Taxonomy" id="31243"/>
    <lineage>
        <taxon>Eukaryota</taxon>
        <taxon>Metazoa</taxon>
        <taxon>Ecdysozoa</taxon>
        <taxon>Nematoda</taxon>
        <taxon>Chromadorea</taxon>
        <taxon>Rhabditida</taxon>
        <taxon>Tylenchina</taxon>
        <taxon>Tylenchomorpha</taxon>
        <taxon>Tylenchoidea</taxon>
        <taxon>Heteroderidae</taxon>
        <taxon>Heteroderinae</taxon>
        <taxon>Globodera</taxon>
    </lineage>
</organism>
<dbReference type="AlphaFoldDB" id="A0A914H5Q1"/>
<reference evidence="2" key="1">
    <citation type="submission" date="2022-11" db="UniProtKB">
        <authorList>
            <consortium name="WormBaseParasite"/>
        </authorList>
    </citation>
    <scope>IDENTIFICATION</scope>
</reference>
<keyword evidence="1" id="KW-1185">Reference proteome</keyword>
<dbReference type="WBParaSite" id="Gr19_v10_g14239.t1">
    <property type="protein sequence ID" value="Gr19_v10_g14239.t1"/>
    <property type="gene ID" value="Gr19_v10_g14239"/>
</dbReference>
<evidence type="ECO:0000313" key="2">
    <source>
        <dbReference type="WBParaSite" id="Gr19_v10_g14239.t1"/>
    </source>
</evidence>
<accession>A0A914H5Q1</accession>